<dbReference type="InterPro" id="IPR035566">
    <property type="entry name" value="Ribosomal_protein_bL20_C"/>
</dbReference>
<dbReference type="GO" id="GO:0003735">
    <property type="term" value="F:structural constituent of ribosome"/>
    <property type="evidence" value="ECO:0007669"/>
    <property type="project" value="InterPro"/>
</dbReference>
<dbReference type="HAMAP" id="MF_00382">
    <property type="entry name" value="Ribosomal_bL20"/>
    <property type="match status" value="1"/>
</dbReference>
<dbReference type="GO" id="GO:0005840">
    <property type="term" value="C:ribosome"/>
    <property type="evidence" value="ECO:0007669"/>
    <property type="project" value="UniProtKB-KW"/>
</dbReference>
<dbReference type="EMBL" id="ABCS01000023">
    <property type="protein sequence ID" value="EDM79051.1"/>
    <property type="molecule type" value="Genomic_DNA"/>
</dbReference>
<evidence type="ECO:0000256" key="3">
    <source>
        <dbReference type="ARBA" id="ARBA00022884"/>
    </source>
</evidence>
<evidence type="ECO:0000256" key="1">
    <source>
        <dbReference type="ARBA" id="ARBA00007698"/>
    </source>
</evidence>
<comment type="caution">
    <text evidence="10">The sequence shown here is derived from an EMBL/GenBank/DDBJ whole genome shotgun (WGS) entry which is preliminary data.</text>
</comment>
<dbReference type="eggNOG" id="COG0292">
    <property type="taxonomic scope" value="Bacteria"/>
</dbReference>
<dbReference type="InterPro" id="IPR005813">
    <property type="entry name" value="Ribosomal_bL20"/>
</dbReference>
<evidence type="ECO:0000256" key="5">
    <source>
        <dbReference type="ARBA" id="ARBA00023274"/>
    </source>
</evidence>
<proteinExistence type="inferred from homology"/>
<dbReference type="PRINTS" id="PR00062">
    <property type="entry name" value="RIBOSOMALL20"/>
</dbReference>
<organism evidence="10 11">
    <name type="scientific">Plesiocystis pacifica SIR-1</name>
    <dbReference type="NCBI Taxonomy" id="391625"/>
    <lineage>
        <taxon>Bacteria</taxon>
        <taxon>Pseudomonadati</taxon>
        <taxon>Myxococcota</taxon>
        <taxon>Polyangia</taxon>
        <taxon>Nannocystales</taxon>
        <taxon>Nannocystaceae</taxon>
        <taxon>Plesiocystis</taxon>
    </lineage>
</organism>
<comment type="function">
    <text evidence="7 8">Binds directly to 23S ribosomal RNA and is necessary for the in vitro assembly process of the 50S ribosomal subunit. It is not involved in the protein synthesizing functions of that subunit.</text>
</comment>
<dbReference type="GO" id="GO:0000027">
    <property type="term" value="P:ribosomal large subunit assembly"/>
    <property type="evidence" value="ECO:0007669"/>
    <property type="project" value="UniProtKB-UniRule"/>
</dbReference>
<dbReference type="AlphaFoldDB" id="A6G4V9"/>
<evidence type="ECO:0000313" key="10">
    <source>
        <dbReference type="EMBL" id="EDM79051.1"/>
    </source>
</evidence>
<gene>
    <name evidence="7 10" type="primary">rplT</name>
    <name evidence="10" type="ORF">PPSIR1_10625</name>
</gene>
<keyword evidence="2 7" id="KW-0699">rRNA-binding</keyword>
<dbReference type="STRING" id="391625.PPSIR1_10625"/>
<keyword evidence="5 7" id="KW-0687">Ribonucleoprotein</keyword>
<keyword evidence="3 7" id="KW-0694">RNA-binding</keyword>
<evidence type="ECO:0000256" key="7">
    <source>
        <dbReference type="HAMAP-Rule" id="MF_00382"/>
    </source>
</evidence>
<dbReference type="OrthoDB" id="9808966at2"/>
<dbReference type="PANTHER" id="PTHR10986">
    <property type="entry name" value="39S RIBOSOMAL PROTEIN L20"/>
    <property type="match status" value="1"/>
</dbReference>
<dbReference type="NCBIfam" id="TIGR01032">
    <property type="entry name" value="rplT_bact"/>
    <property type="match status" value="1"/>
</dbReference>
<dbReference type="Proteomes" id="UP000005801">
    <property type="component" value="Unassembled WGS sequence"/>
</dbReference>
<dbReference type="Gene3D" id="6.10.160.10">
    <property type="match status" value="1"/>
</dbReference>
<dbReference type="GO" id="GO:1990904">
    <property type="term" value="C:ribonucleoprotein complex"/>
    <property type="evidence" value="ECO:0007669"/>
    <property type="project" value="UniProtKB-KW"/>
</dbReference>
<dbReference type="SUPFAM" id="SSF74731">
    <property type="entry name" value="Ribosomal protein L20"/>
    <property type="match status" value="1"/>
</dbReference>
<accession>A6G4V9</accession>
<dbReference type="InterPro" id="IPR049946">
    <property type="entry name" value="RIBOSOMAL_L20_CS"/>
</dbReference>
<dbReference type="CDD" id="cd07026">
    <property type="entry name" value="Ribosomal_L20"/>
    <property type="match status" value="1"/>
</dbReference>
<dbReference type="PROSITE" id="PS00937">
    <property type="entry name" value="RIBOSOMAL_L20"/>
    <property type="match status" value="1"/>
</dbReference>
<reference evidence="10 11" key="1">
    <citation type="submission" date="2007-06" db="EMBL/GenBank/DDBJ databases">
        <authorList>
            <person name="Shimkets L."/>
            <person name="Ferriera S."/>
            <person name="Johnson J."/>
            <person name="Kravitz S."/>
            <person name="Beeson K."/>
            <person name="Sutton G."/>
            <person name="Rogers Y.-H."/>
            <person name="Friedman R."/>
            <person name="Frazier M."/>
            <person name="Venter J.C."/>
        </authorList>
    </citation>
    <scope>NUCLEOTIDE SEQUENCE [LARGE SCALE GENOMIC DNA]</scope>
    <source>
        <strain evidence="10 11">SIR-1</strain>
    </source>
</reference>
<sequence length="117" mass="13565">MPRAKRGFKARRRRNRIRKSASGFREGRRTMYRRSVEAVHHAWMHAYTGRKQKKRTMRRLWIVRINAGARQNGLTYSRMMAGCKKANIELDRKVLADLAIVDPAGFAKVVDLARAAL</sequence>
<feature type="region of interest" description="Disordered" evidence="9">
    <location>
        <begin position="1"/>
        <end position="24"/>
    </location>
</feature>
<dbReference type="GO" id="GO:0006412">
    <property type="term" value="P:translation"/>
    <property type="evidence" value="ECO:0007669"/>
    <property type="project" value="InterPro"/>
</dbReference>
<dbReference type="FunFam" id="1.10.1900.20:FF:000001">
    <property type="entry name" value="50S ribosomal protein L20"/>
    <property type="match status" value="1"/>
</dbReference>
<evidence type="ECO:0000256" key="4">
    <source>
        <dbReference type="ARBA" id="ARBA00022980"/>
    </source>
</evidence>
<protein>
    <recommendedName>
        <fullName evidence="6 7">Large ribosomal subunit protein bL20</fullName>
    </recommendedName>
</protein>
<dbReference type="Gene3D" id="1.10.1900.20">
    <property type="entry name" value="Ribosomal protein L20"/>
    <property type="match status" value="1"/>
</dbReference>
<dbReference type="GO" id="GO:0019843">
    <property type="term" value="F:rRNA binding"/>
    <property type="evidence" value="ECO:0007669"/>
    <property type="project" value="UniProtKB-UniRule"/>
</dbReference>
<evidence type="ECO:0000256" key="2">
    <source>
        <dbReference type="ARBA" id="ARBA00022730"/>
    </source>
</evidence>
<evidence type="ECO:0000313" key="11">
    <source>
        <dbReference type="Proteomes" id="UP000005801"/>
    </source>
</evidence>
<dbReference type="Pfam" id="PF00453">
    <property type="entry name" value="Ribosomal_L20"/>
    <property type="match status" value="1"/>
</dbReference>
<keyword evidence="4 7" id="KW-0689">Ribosomal protein</keyword>
<evidence type="ECO:0000256" key="9">
    <source>
        <dbReference type="SAM" id="MobiDB-lite"/>
    </source>
</evidence>
<comment type="similarity">
    <text evidence="1 7 8">Belongs to the bacterial ribosomal protein bL20 family.</text>
</comment>
<feature type="compositionally biased region" description="Basic residues" evidence="9">
    <location>
        <begin position="1"/>
        <end position="19"/>
    </location>
</feature>
<name>A6G4V9_9BACT</name>
<dbReference type="RefSeq" id="WP_006971758.1">
    <property type="nucleotide sequence ID" value="NZ_ABCS01000023.1"/>
</dbReference>
<keyword evidence="11" id="KW-1185">Reference proteome</keyword>
<evidence type="ECO:0000256" key="8">
    <source>
        <dbReference type="RuleBase" id="RU000560"/>
    </source>
</evidence>
<evidence type="ECO:0000256" key="6">
    <source>
        <dbReference type="ARBA" id="ARBA00035172"/>
    </source>
</evidence>